<dbReference type="PROSITE" id="PS00088">
    <property type="entry name" value="SOD_MN"/>
    <property type="match status" value="1"/>
</dbReference>
<evidence type="ECO:0000313" key="10">
    <source>
        <dbReference type="EMBL" id="SFM55471.1"/>
    </source>
</evidence>
<proteinExistence type="inferred from homology"/>
<evidence type="ECO:0000256" key="5">
    <source>
        <dbReference type="PIRSR" id="PIRSR000349-1"/>
    </source>
</evidence>
<feature type="chain" id="PRO_5011607146" description="Superoxide dismutase" evidence="7">
    <location>
        <begin position="25"/>
        <end position="238"/>
    </location>
</feature>
<evidence type="ECO:0000256" key="4">
    <source>
        <dbReference type="ARBA" id="ARBA00023002"/>
    </source>
</evidence>
<organism evidence="10 11">
    <name type="scientific">Ectothiorhodospira mobilis</name>
    <dbReference type="NCBI Taxonomy" id="195064"/>
    <lineage>
        <taxon>Bacteria</taxon>
        <taxon>Pseudomonadati</taxon>
        <taxon>Pseudomonadota</taxon>
        <taxon>Gammaproteobacteria</taxon>
        <taxon>Chromatiales</taxon>
        <taxon>Ectothiorhodospiraceae</taxon>
        <taxon>Ectothiorhodospira</taxon>
    </lineage>
</organism>
<dbReference type="Proteomes" id="UP000199556">
    <property type="component" value="Unassembled WGS sequence"/>
</dbReference>
<feature type="domain" description="Manganese/iron superoxide dismutase N-terminal" evidence="8">
    <location>
        <begin position="35"/>
        <end position="117"/>
    </location>
</feature>
<feature type="binding site" evidence="5">
    <location>
        <position position="59"/>
    </location>
    <ligand>
        <name>Mn(2+)</name>
        <dbReference type="ChEBI" id="CHEBI:29035"/>
    </ligand>
</feature>
<dbReference type="OrthoDB" id="9803125at2"/>
<dbReference type="Pfam" id="PF00081">
    <property type="entry name" value="Sod_Fe_N"/>
    <property type="match status" value="1"/>
</dbReference>
<keyword evidence="7" id="KW-0732">Signal</keyword>
<keyword evidence="11" id="KW-1185">Reference proteome</keyword>
<comment type="function">
    <text evidence="6">Destroys radicals which are normally produced within the cells and which are toxic to biological systems.</text>
</comment>
<dbReference type="SUPFAM" id="SSF54719">
    <property type="entry name" value="Fe,Mn superoxide dismutase (SOD), C-terminal domain"/>
    <property type="match status" value="1"/>
</dbReference>
<evidence type="ECO:0000313" key="11">
    <source>
        <dbReference type="Proteomes" id="UP000199556"/>
    </source>
</evidence>
<dbReference type="GO" id="GO:0004784">
    <property type="term" value="F:superoxide dismutase activity"/>
    <property type="evidence" value="ECO:0007669"/>
    <property type="project" value="UniProtKB-EC"/>
</dbReference>
<evidence type="ECO:0000259" key="8">
    <source>
        <dbReference type="Pfam" id="PF00081"/>
    </source>
</evidence>
<feature type="binding site" evidence="5">
    <location>
        <position position="198"/>
    </location>
    <ligand>
        <name>Mn(2+)</name>
        <dbReference type="ChEBI" id="CHEBI:29035"/>
    </ligand>
</feature>
<name>A0A1I4RTG9_ECTMO</name>
<dbReference type="EC" id="1.15.1.1" evidence="2 6"/>
<dbReference type="PANTHER" id="PTHR43595">
    <property type="entry name" value="37S RIBOSOMAL PROTEIN S26, MITOCHONDRIAL"/>
    <property type="match status" value="1"/>
</dbReference>
<evidence type="ECO:0000259" key="9">
    <source>
        <dbReference type="Pfam" id="PF02777"/>
    </source>
</evidence>
<feature type="binding site" evidence="5">
    <location>
        <position position="202"/>
    </location>
    <ligand>
        <name>Mn(2+)</name>
        <dbReference type="ChEBI" id="CHEBI:29035"/>
    </ligand>
</feature>
<keyword evidence="3 5" id="KW-0479">Metal-binding</keyword>
<dbReference type="Gene3D" id="1.10.287.990">
    <property type="entry name" value="Fe,Mn superoxide dismutase (SOD) domain"/>
    <property type="match status" value="1"/>
</dbReference>
<evidence type="ECO:0000256" key="2">
    <source>
        <dbReference type="ARBA" id="ARBA00012682"/>
    </source>
</evidence>
<dbReference type="Pfam" id="PF02777">
    <property type="entry name" value="Sod_Fe_C"/>
    <property type="match status" value="1"/>
</dbReference>
<dbReference type="EMBL" id="FOUO01000009">
    <property type="protein sequence ID" value="SFM55471.1"/>
    <property type="molecule type" value="Genomic_DNA"/>
</dbReference>
<dbReference type="PANTHER" id="PTHR43595:SF2">
    <property type="entry name" value="SMALL RIBOSOMAL SUBUNIT PROTEIN MS42"/>
    <property type="match status" value="1"/>
</dbReference>
<comment type="similarity">
    <text evidence="1 6">Belongs to the iron/manganese superoxide dismutase family.</text>
</comment>
<dbReference type="InterPro" id="IPR001189">
    <property type="entry name" value="Mn/Fe_SOD"/>
</dbReference>
<evidence type="ECO:0000256" key="7">
    <source>
        <dbReference type="SAM" id="SignalP"/>
    </source>
</evidence>
<dbReference type="InterPro" id="IPR036324">
    <property type="entry name" value="Mn/Fe_SOD_N_sf"/>
</dbReference>
<gene>
    <name evidence="10" type="ORF">SAMN05421721_10991</name>
</gene>
<dbReference type="Gene3D" id="3.55.40.20">
    <property type="entry name" value="Iron/manganese superoxide dismutase, C-terminal domain"/>
    <property type="match status" value="1"/>
</dbReference>
<protein>
    <recommendedName>
        <fullName evidence="2 6">Superoxide dismutase</fullName>
        <ecNumber evidence="2 6">1.15.1.1</ecNumber>
    </recommendedName>
</protein>
<comment type="catalytic activity">
    <reaction evidence="6">
        <text>2 superoxide + 2 H(+) = H2O2 + O2</text>
        <dbReference type="Rhea" id="RHEA:20696"/>
        <dbReference type="ChEBI" id="CHEBI:15378"/>
        <dbReference type="ChEBI" id="CHEBI:15379"/>
        <dbReference type="ChEBI" id="CHEBI:16240"/>
        <dbReference type="ChEBI" id="CHEBI:18421"/>
        <dbReference type="EC" id="1.15.1.1"/>
    </reaction>
</comment>
<dbReference type="STRING" id="195064.SAMN05421721_10991"/>
<evidence type="ECO:0000256" key="3">
    <source>
        <dbReference type="ARBA" id="ARBA00022723"/>
    </source>
</evidence>
<feature type="signal peptide" evidence="7">
    <location>
        <begin position="1"/>
        <end position="24"/>
    </location>
</feature>
<accession>A0A1I4RTG9</accession>
<keyword evidence="4 6" id="KW-0560">Oxidoreductase</keyword>
<evidence type="ECO:0000256" key="6">
    <source>
        <dbReference type="RuleBase" id="RU000414"/>
    </source>
</evidence>
<dbReference type="FunFam" id="1.10.287.990:FF:000001">
    <property type="entry name" value="Superoxide dismutase"/>
    <property type="match status" value="1"/>
</dbReference>
<evidence type="ECO:0000256" key="1">
    <source>
        <dbReference type="ARBA" id="ARBA00008714"/>
    </source>
</evidence>
<dbReference type="PRINTS" id="PR01703">
    <property type="entry name" value="MNSODISMTASE"/>
</dbReference>
<dbReference type="GO" id="GO:0046872">
    <property type="term" value="F:metal ion binding"/>
    <property type="evidence" value="ECO:0007669"/>
    <property type="project" value="UniProtKB-KW"/>
</dbReference>
<dbReference type="SUPFAM" id="SSF46609">
    <property type="entry name" value="Fe,Mn superoxide dismutase (SOD), N-terminal domain"/>
    <property type="match status" value="1"/>
</dbReference>
<dbReference type="GO" id="GO:0005737">
    <property type="term" value="C:cytoplasm"/>
    <property type="evidence" value="ECO:0007669"/>
    <property type="project" value="TreeGrafter"/>
</dbReference>
<sequence>MSISLQRILILLLLGLAPLTSVQAQGEPGGETHPFSLPDLPYAYDALAPVIDAETMEIHHARHHQGYVDKLNAALEDLPEAREMSLEALLEHASTLPAAVRNNAGGHWNHSFFWRSMTAPGEGGAPDRDLHRALEEAFGSLEGFRDAFETAGLDRFGSGWVWLIVEEDGDLAVTTTPNQDNPRMDVADPRGTPLLGNDLWEHAYYLNYRNARGAYLQAWWEVVDWERVSRRFAEATDR</sequence>
<reference evidence="10 11" key="1">
    <citation type="submission" date="2016-10" db="EMBL/GenBank/DDBJ databases">
        <authorList>
            <person name="de Groot N.N."/>
        </authorList>
    </citation>
    <scope>NUCLEOTIDE SEQUENCE [LARGE SCALE GENOMIC DNA]</scope>
    <source>
        <strain evidence="10 11">DSM 4180</strain>
    </source>
</reference>
<dbReference type="AlphaFoldDB" id="A0A1I4RTG9"/>
<dbReference type="PIRSF" id="PIRSF000349">
    <property type="entry name" value="SODismutase"/>
    <property type="match status" value="1"/>
</dbReference>
<feature type="domain" description="Manganese/iron superoxide dismutase C-terminal" evidence="9">
    <location>
        <begin position="127"/>
        <end position="231"/>
    </location>
</feature>
<dbReference type="InterPro" id="IPR019832">
    <property type="entry name" value="Mn/Fe_SOD_C"/>
</dbReference>
<dbReference type="InterPro" id="IPR019831">
    <property type="entry name" value="Mn/Fe_SOD_N"/>
</dbReference>
<feature type="binding site" evidence="5">
    <location>
        <position position="110"/>
    </location>
    <ligand>
        <name>Mn(2+)</name>
        <dbReference type="ChEBI" id="CHEBI:29035"/>
    </ligand>
</feature>
<dbReference type="RefSeq" id="WP_090485735.1">
    <property type="nucleotide sequence ID" value="NZ_FOUO01000009.1"/>
</dbReference>
<dbReference type="InterPro" id="IPR036314">
    <property type="entry name" value="SOD_C_sf"/>
</dbReference>
<dbReference type="InterPro" id="IPR019833">
    <property type="entry name" value="Mn/Fe_SOD_BS"/>
</dbReference>